<dbReference type="Proteomes" id="UP001310022">
    <property type="component" value="Unassembled WGS sequence"/>
</dbReference>
<keyword evidence="2" id="KW-1185">Reference proteome</keyword>
<comment type="caution">
    <text evidence="1">The sequence shown here is derived from an EMBL/GenBank/DDBJ whole genome shotgun (WGS) entry which is preliminary data.</text>
</comment>
<proteinExistence type="predicted"/>
<dbReference type="PROSITE" id="PS51257">
    <property type="entry name" value="PROKAR_LIPOPROTEIN"/>
    <property type="match status" value="1"/>
</dbReference>
<reference evidence="1 2" key="1">
    <citation type="submission" date="2021-12" db="EMBL/GenBank/DDBJ databases">
        <title>Genome sequencing of bacteria with rrn-lacking chromosome and rrn-plasmid.</title>
        <authorList>
            <person name="Anda M."/>
            <person name="Iwasaki W."/>
        </authorList>
    </citation>
    <scope>NUCLEOTIDE SEQUENCE [LARGE SCALE GENOMIC DNA]</scope>
    <source>
        <strain evidence="1 2">NBRC 15940</strain>
    </source>
</reference>
<sequence length="457" mass="50794">MRSIKSILAGVSVAFTFACQQEQVAFTPEVSLQGFTLDEIGEKVNEVSDGGLLETNIGEEVHFKFSGHAEKVAIWPGDSVLDSKDFISHNYLSFLETGDVRKYNGFSLSPSQGETDYKYVYDVPGLYQVHIVGSSVGSRGTELQQDTTSIFVRVKDQGNYYNSFFSFSINRLGDNYGVFEAEIEENELIFDLPGGVDLSSVIATFDVAPYSKVFVGETEQISRRTRNNYGRSLEYRIVSPRGEEKLMKVVINQSEIETEAKMLTYSISETGEEAVIDYTTNTISLPLAYMPDEQGKMEYTALFESTPYAVIYDRNDAVTVSGDTKVNYLDFENPVFYRVVSEDGQNEQIFNVVLDLGPGLKSGKVENLMPAPELTFNYMEKTASFSVLNGTDISQLKLTLETVNEGSTIKFTEENGQSRPFVNGETEVDFSAPVAFEVTDDQGRSIVYRISTVVLGA</sequence>
<dbReference type="RefSeq" id="WP_338239492.1">
    <property type="nucleotide sequence ID" value="NZ_BQKE01000005.1"/>
</dbReference>
<dbReference type="Gene3D" id="2.60.40.2340">
    <property type="match status" value="2"/>
</dbReference>
<dbReference type="AlphaFoldDB" id="A0AAN4W520"/>
<protein>
    <submittedName>
        <fullName evidence="1">Uncharacterized protein</fullName>
    </submittedName>
</protein>
<evidence type="ECO:0000313" key="2">
    <source>
        <dbReference type="Proteomes" id="UP001310022"/>
    </source>
</evidence>
<gene>
    <name evidence="1" type="ORF">PEDI_49790</name>
</gene>
<name>A0AAN4W520_9BACT</name>
<evidence type="ECO:0000313" key="1">
    <source>
        <dbReference type="EMBL" id="GJM64427.1"/>
    </source>
</evidence>
<accession>A0AAN4W520</accession>
<dbReference type="EMBL" id="BQKE01000005">
    <property type="protein sequence ID" value="GJM64427.1"/>
    <property type="molecule type" value="Genomic_DNA"/>
</dbReference>
<organism evidence="1 2">
    <name type="scientific">Persicobacter diffluens</name>
    <dbReference type="NCBI Taxonomy" id="981"/>
    <lineage>
        <taxon>Bacteria</taxon>
        <taxon>Pseudomonadati</taxon>
        <taxon>Bacteroidota</taxon>
        <taxon>Cytophagia</taxon>
        <taxon>Cytophagales</taxon>
        <taxon>Persicobacteraceae</taxon>
        <taxon>Persicobacter</taxon>
    </lineage>
</organism>